<organism evidence="2 3">
    <name type="scientific">Trichonephila clavata</name>
    <name type="common">Joro spider</name>
    <name type="synonym">Nephila clavata</name>
    <dbReference type="NCBI Taxonomy" id="2740835"/>
    <lineage>
        <taxon>Eukaryota</taxon>
        <taxon>Metazoa</taxon>
        <taxon>Ecdysozoa</taxon>
        <taxon>Arthropoda</taxon>
        <taxon>Chelicerata</taxon>
        <taxon>Arachnida</taxon>
        <taxon>Araneae</taxon>
        <taxon>Araneomorphae</taxon>
        <taxon>Entelegynae</taxon>
        <taxon>Araneoidea</taxon>
        <taxon>Nephilidae</taxon>
        <taxon>Trichonephila</taxon>
    </lineage>
</organism>
<gene>
    <name evidence="2" type="ORF">TNCT_76091</name>
</gene>
<dbReference type="AlphaFoldDB" id="A0A8X6J307"/>
<feature type="region of interest" description="Disordered" evidence="1">
    <location>
        <begin position="100"/>
        <end position="123"/>
    </location>
</feature>
<keyword evidence="3" id="KW-1185">Reference proteome</keyword>
<name>A0A8X6J307_TRICU</name>
<sequence length="197" mass="22143">MTISLQSIFFSGCPTTTTWGLRSSTDLRTCISSVALQFNGLGPRSRSLYFTTLELVCVEKLRFSPNLFVFASLIGHKSSPSSSRYNPIKINSSIFSKRRNTLRPQKSSDFSRPKRRGLSRLERRRPISAPMEYRLSNELMKELERGKNSCAALPATRSARGRMGVVDSNENLLGKPFFLIAKNWEKGWSNAGQGRDA</sequence>
<evidence type="ECO:0000256" key="1">
    <source>
        <dbReference type="SAM" id="MobiDB-lite"/>
    </source>
</evidence>
<reference evidence="2" key="1">
    <citation type="submission" date="2020-07" db="EMBL/GenBank/DDBJ databases">
        <title>Multicomponent nature underlies the extraordinary mechanical properties of spider dragline silk.</title>
        <authorList>
            <person name="Kono N."/>
            <person name="Nakamura H."/>
            <person name="Mori M."/>
            <person name="Yoshida Y."/>
            <person name="Ohtoshi R."/>
            <person name="Malay A.D."/>
            <person name="Moran D.A.P."/>
            <person name="Tomita M."/>
            <person name="Numata K."/>
            <person name="Arakawa K."/>
        </authorList>
    </citation>
    <scope>NUCLEOTIDE SEQUENCE</scope>
</reference>
<dbReference type="EMBL" id="BMAO01006326">
    <property type="protein sequence ID" value="GFR07733.1"/>
    <property type="molecule type" value="Genomic_DNA"/>
</dbReference>
<evidence type="ECO:0000313" key="2">
    <source>
        <dbReference type="EMBL" id="GFR07733.1"/>
    </source>
</evidence>
<evidence type="ECO:0000313" key="3">
    <source>
        <dbReference type="Proteomes" id="UP000887116"/>
    </source>
</evidence>
<accession>A0A8X6J307</accession>
<proteinExistence type="predicted"/>
<protein>
    <submittedName>
        <fullName evidence="2">Uncharacterized protein</fullName>
    </submittedName>
</protein>
<dbReference type="Proteomes" id="UP000887116">
    <property type="component" value="Unassembled WGS sequence"/>
</dbReference>
<comment type="caution">
    <text evidence="2">The sequence shown here is derived from an EMBL/GenBank/DDBJ whole genome shotgun (WGS) entry which is preliminary data.</text>
</comment>